<evidence type="ECO:0000256" key="1">
    <source>
        <dbReference type="ARBA" id="ARBA00002901"/>
    </source>
</evidence>
<dbReference type="Pfam" id="PF00994">
    <property type="entry name" value="MoCF_biosynth"/>
    <property type="match status" value="1"/>
</dbReference>
<comment type="similarity">
    <text evidence="3 6">Belongs to the MoeA family.</text>
</comment>
<dbReference type="InterPro" id="IPR036688">
    <property type="entry name" value="MoeA_C_domain_IV_sf"/>
</dbReference>
<keyword evidence="4 6" id="KW-0501">Molybdenum cofactor biosynthesis</keyword>
<dbReference type="GO" id="GO:0061599">
    <property type="term" value="F:molybdopterin molybdotransferase activity"/>
    <property type="evidence" value="ECO:0007669"/>
    <property type="project" value="UniProtKB-UniRule"/>
</dbReference>
<dbReference type="InterPro" id="IPR008284">
    <property type="entry name" value="MoCF_biosynth_CS"/>
</dbReference>
<dbReference type="GO" id="GO:0005829">
    <property type="term" value="C:cytosol"/>
    <property type="evidence" value="ECO:0007669"/>
    <property type="project" value="TreeGrafter"/>
</dbReference>
<dbReference type="NCBIfam" id="TIGR00177">
    <property type="entry name" value="molyb_syn"/>
    <property type="match status" value="1"/>
</dbReference>
<dbReference type="EC" id="2.10.1.1" evidence="6"/>
<evidence type="ECO:0000256" key="2">
    <source>
        <dbReference type="ARBA" id="ARBA00005046"/>
    </source>
</evidence>
<dbReference type="UniPathway" id="UPA00344"/>
<dbReference type="PANTHER" id="PTHR10192:SF5">
    <property type="entry name" value="GEPHYRIN"/>
    <property type="match status" value="1"/>
</dbReference>
<protein>
    <recommendedName>
        <fullName evidence="6">Molybdopterin molybdenumtransferase</fullName>
        <ecNumber evidence="6">2.10.1.1</ecNumber>
    </recommendedName>
</protein>
<dbReference type="PROSITE" id="PS01079">
    <property type="entry name" value="MOCF_BIOSYNTHESIS_2"/>
    <property type="match status" value="1"/>
</dbReference>
<evidence type="ECO:0000313" key="9">
    <source>
        <dbReference type="Proteomes" id="UP000051298"/>
    </source>
</evidence>
<comment type="cofactor">
    <cofactor evidence="6">
        <name>Mg(2+)</name>
        <dbReference type="ChEBI" id="CHEBI:18420"/>
    </cofactor>
</comment>
<dbReference type="InterPro" id="IPR038987">
    <property type="entry name" value="MoeA-like"/>
</dbReference>
<evidence type="ECO:0000256" key="3">
    <source>
        <dbReference type="ARBA" id="ARBA00010763"/>
    </source>
</evidence>
<dbReference type="SUPFAM" id="SSF53218">
    <property type="entry name" value="Molybdenum cofactor biosynthesis proteins"/>
    <property type="match status" value="1"/>
</dbReference>
<keyword evidence="6" id="KW-0460">Magnesium</keyword>
<dbReference type="Proteomes" id="UP000051298">
    <property type="component" value="Unassembled WGS sequence"/>
</dbReference>
<organism evidence="8 9">
    <name type="scientific">Thalassobacter stenotrophicus</name>
    <dbReference type="NCBI Taxonomy" id="266809"/>
    <lineage>
        <taxon>Bacteria</taxon>
        <taxon>Pseudomonadati</taxon>
        <taxon>Pseudomonadota</taxon>
        <taxon>Alphaproteobacteria</taxon>
        <taxon>Rhodobacterales</taxon>
        <taxon>Roseobacteraceae</taxon>
        <taxon>Thalassobacter</taxon>
    </lineage>
</organism>
<dbReference type="InterPro" id="IPR005110">
    <property type="entry name" value="MoeA_linker/N"/>
</dbReference>
<dbReference type="RefSeq" id="WP_058124381.1">
    <property type="nucleotide sequence ID" value="NZ_CYRX01000033.1"/>
</dbReference>
<dbReference type="EMBL" id="CYRX01000033">
    <property type="protein sequence ID" value="CUH61734.1"/>
    <property type="molecule type" value="Genomic_DNA"/>
</dbReference>
<comment type="catalytic activity">
    <reaction evidence="5">
        <text>adenylyl-molybdopterin + molybdate = Mo-molybdopterin + AMP + H(+)</text>
        <dbReference type="Rhea" id="RHEA:35047"/>
        <dbReference type="ChEBI" id="CHEBI:15378"/>
        <dbReference type="ChEBI" id="CHEBI:36264"/>
        <dbReference type="ChEBI" id="CHEBI:62727"/>
        <dbReference type="ChEBI" id="CHEBI:71302"/>
        <dbReference type="ChEBI" id="CHEBI:456215"/>
        <dbReference type="EC" id="2.10.1.1"/>
    </reaction>
</comment>
<dbReference type="Gene3D" id="2.40.340.10">
    <property type="entry name" value="MoeA, C-terminal, domain IV"/>
    <property type="match status" value="1"/>
</dbReference>
<dbReference type="GO" id="GO:0006777">
    <property type="term" value="P:Mo-molybdopterin cofactor biosynthetic process"/>
    <property type="evidence" value="ECO:0007669"/>
    <property type="project" value="UniProtKB-UniRule"/>
</dbReference>
<dbReference type="Gene3D" id="2.170.190.11">
    <property type="entry name" value="Molybdopterin biosynthesis moea protein, domain 3"/>
    <property type="match status" value="1"/>
</dbReference>
<keyword evidence="6 8" id="KW-0808">Transferase</keyword>
<reference evidence="8 9" key="1">
    <citation type="submission" date="2015-09" db="EMBL/GenBank/DDBJ databases">
        <authorList>
            <consortium name="Swine Surveillance"/>
        </authorList>
    </citation>
    <scope>NUCLEOTIDE SEQUENCE [LARGE SCALE GENOMIC DNA]</scope>
    <source>
        <strain evidence="8 9">CECT 5294</strain>
    </source>
</reference>
<evidence type="ECO:0000259" key="7">
    <source>
        <dbReference type="SMART" id="SM00852"/>
    </source>
</evidence>
<dbReference type="PANTHER" id="PTHR10192">
    <property type="entry name" value="MOLYBDOPTERIN BIOSYNTHESIS PROTEIN"/>
    <property type="match status" value="1"/>
</dbReference>
<evidence type="ECO:0000256" key="4">
    <source>
        <dbReference type="ARBA" id="ARBA00023150"/>
    </source>
</evidence>
<dbReference type="InterPro" id="IPR005111">
    <property type="entry name" value="MoeA_C_domain_IV"/>
</dbReference>
<dbReference type="NCBIfam" id="NF045515">
    <property type="entry name" value="Glp_gephyrin"/>
    <property type="match status" value="1"/>
</dbReference>
<dbReference type="SUPFAM" id="SSF63867">
    <property type="entry name" value="MoeA C-terminal domain-like"/>
    <property type="match status" value="1"/>
</dbReference>
<comment type="function">
    <text evidence="1 6">Catalyzes the insertion of molybdate into adenylated molybdopterin with the concomitant release of AMP.</text>
</comment>
<keyword evidence="6" id="KW-0479">Metal-binding</keyword>
<dbReference type="Gene3D" id="3.90.105.10">
    <property type="entry name" value="Molybdopterin biosynthesis moea protein, domain 2"/>
    <property type="match status" value="1"/>
</dbReference>
<evidence type="ECO:0000256" key="5">
    <source>
        <dbReference type="ARBA" id="ARBA00047317"/>
    </source>
</evidence>
<dbReference type="eggNOG" id="COG0303">
    <property type="taxonomic scope" value="Bacteria"/>
</dbReference>
<keyword evidence="6" id="KW-0500">Molybdenum</keyword>
<proteinExistence type="inferred from homology"/>
<dbReference type="STRING" id="266809.PM03_00635"/>
<sequence>MTYDLVIAVDWSARAKPGPKAPTKDSIFICAGRPGEITHPVYCRTRMDAMAHIYTLLDAALAAKERVFLGFDFAFGYPDGFAETLTGQRGALAVWDWLAERVFDAPDNANNRFEVAAEMNRACSGVGPFWGCPAQVDLPDLPAKGTARHGHGMAERRRVEANIRSAQPAWKLFTTGSVGSQSLLGLPRLAALRARYGDDLSVWPLQSGWQAPKAAITVAEIYPSMLAPSDPGALASEYPGAGYDILDAAQVRWVVEAILTAQANGTLEGWFHGEGDPAEEGWIFGANAARAPVAPPLKNDCFALPPGVHWTPVDEALDHLRDGLSRVVAAEVVELERSLGRVLAQDIVALRDNPPTANAAVDGYGFAHASGALRMPLVDGRAAAGVPYEGIVPPGHAVRILTGAPVPAGVDTIVMQEDVALDAGALHLSALPKPGANIRRAGEDQKAGAPIFDAGHVVRAPDLATLSALGHGSVPVWRRLRVGVLSTGDELAAPGAAVAPAQIYDANGPMLRGLIAGWGMEAVHLGRAPDDRDALRTLLNDAASRCDAILTSGGASGGDEDHMSALLTAEGQHTLWRIAVKPGRPLALGLWQGVPLFGLPGNPVAAFVTAAIFARPALAVLAGAGWRTPRPTSLPAQFTKGKKAGRREFLRAKITPQGVEAYSSEGSGRVSGLSWADALIDLPSDALEIQRGDMVRVLPYDALLRL</sequence>
<feature type="domain" description="MoaB/Mog" evidence="7">
    <location>
        <begin position="483"/>
        <end position="620"/>
    </location>
</feature>
<dbReference type="SUPFAM" id="SSF63882">
    <property type="entry name" value="MoeA N-terminal region -like"/>
    <property type="match status" value="1"/>
</dbReference>
<dbReference type="AlphaFoldDB" id="A0A0P1FI09"/>
<evidence type="ECO:0000313" key="8">
    <source>
        <dbReference type="EMBL" id="CUH61734.1"/>
    </source>
</evidence>
<dbReference type="CDD" id="cd00887">
    <property type="entry name" value="MoeA"/>
    <property type="match status" value="1"/>
</dbReference>
<accession>A0A0P1FI09</accession>
<dbReference type="GO" id="GO:0046872">
    <property type="term" value="F:metal ion binding"/>
    <property type="evidence" value="ECO:0007669"/>
    <property type="project" value="UniProtKB-UniRule"/>
</dbReference>
<dbReference type="InterPro" id="IPR036135">
    <property type="entry name" value="MoeA_linker/N_sf"/>
</dbReference>
<dbReference type="Pfam" id="PF03453">
    <property type="entry name" value="MoeA_N"/>
    <property type="match status" value="1"/>
</dbReference>
<comment type="pathway">
    <text evidence="2 6">Cofactor biosynthesis; molybdopterin biosynthesis.</text>
</comment>
<dbReference type="SMART" id="SM00852">
    <property type="entry name" value="MoCF_biosynth"/>
    <property type="match status" value="1"/>
</dbReference>
<evidence type="ECO:0000256" key="6">
    <source>
        <dbReference type="RuleBase" id="RU365090"/>
    </source>
</evidence>
<dbReference type="InterPro" id="IPR001453">
    <property type="entry name" value="MoaB/Mog_dom"/>
</dbReference>
<name>A0A0P1FI09_9RHOB</name>
<dbReference type="Pfam" id="PF03454">
    <property type="entry name" value="MoeA_C"/>
    <property type="match status" value="1"/>
</dbReference>
<dbReference type="Gene3D" id="3.40.980.10">
    <property type="entry name" value="MoaB/Mog-like domain"/>
    <property type="match status" value="1"/>
</dbReference>
<dbReference type="InterPro" id="IPR036425">
    <property type="entry name" value="MoaB/Mog-like_dom_sf"/>
</dbReference>
<gene>
    <name evidence="8" type="primary">moeA_2</name>
    <name evidence="8" type="ORF">THS5294_03046</name>
</gene>